<name>A0AAD3H8H2_9STRA</name>
<dbReference type="Gene3D" id="1.10.418.40">
    <property type="entry name" value="Autophagy protein 6/Beclin 1"/>
    <property type="match status" value="1"/>
</dbReference>
<dbReference type="Proteomes" id="UP001054902">
    <property type="component" value="Unassembled WGS sequence"/>
</dbReference>
<dbReference type="InterPro" id="IPR040455">
    <property type="entry name" value="Atg6_BARA"/>
</dbReference>
<dbReference type="GO" id="GO:0006995">
    <property type="term" value="P:cellular response to nitrogen starvation"/>
    <property type="evidence" value="ECO:0007669"/>
    <property type="project" value="TreeGrafter"/>
</dbReference>
<evidence type="ECO:0000313" key="4">
    <source>
        <dbReference type="EMBL" id="GFH54512.1"/>
    </source>
</evidence>
<sequence length="310" mass="36114">MDEEPSGDVLLAILKQKQQKREELLKRIQEVRLKRKKLRDQNEELKDLQNLWMHRYNEVIEQRSESISTYSSHEKSLKEVNIALEKLNQVYVLQDVFYISHRGIYATINGLRIGLCASPPVNSSNPPAKGQSNSFWNNNSAIIENAVPWHEVNAALGLFALLIHILQNKLQIYQSRYIINPRGSCSKILSRKTKQEWDLFYHSVTFQFFSRRNWNAALNILGYCLFEMIYELETFKKINGISSVEWQIPFEVRLEGDWEHERIGVVKIDGLEIGYNGDGSEWTKAMRYVAINLKLIVAFVGTFIDPLMYK</sequence>
<dbReference type="InterPro" id="IPR007243">
    <property type="entry name" value="Atg6/Beclin"/>
</dbReference>
<feature type="domain" description="Atg6 BARA" evidence="3">
    <location>
        <begin position="144"/>
        <end position="300"/>
    </location>
</feature>
<dbReference type="GO" id="GO:0000407">
    <property type="term" value="C:phagophore assembly site"/>
    <property type="evidence" value="ECO:0007669"/>
    <property type="project" value="TreeGrafter"/>
</dbReference>
<keyword evidence="5" id="KW-1185">Reference proteome</keyword>
<dbReference type="PANTHER" id="PTHR12768">
    <property type="entry name" value="BECLIN 1"/>
    <property type="match status" value="1"/>
</dbReference>
<evidence type="ECO:0000313" key="5">
    <source>
        <dbReference type="Proteomes" id="UP001054902"/>
    </source>
</evidence>
<comment type="similarity">
    <text evidence="1">Belongs to the beclin family.</text>
</comment>
<organism evidence="4 5">
    <name type="scientific">Chaetoceros tenuissimus</name>
    <dbReference type="NCBI Taxonomy" id="426638"/>
    <lineage>
        <taxon>Eukaryota</taxon>
        <taxon>Sar</taxon>
        <taxon>Stramenopiles</taxon>
        <taxon>Ochrophyta</taxon>
        <taxon>Bacillariophyta</taxon>
        <taxon>Coscinodiscophyceae</taxon>
        <taxon>Chaetocerotophycidae</taxon>
        <taxon>Chaetocerotales</taxon>
        <taxon>Chaetocerotaceae</taxon>
        <taxon>Chaetoceros</taxon>
    </lineage>
</organism>
<evidence type="ECO:0000259" key="3">
    <source>
        <dbReference type="Pfam" id="PF04111"/>
    </source>
</evidence>
<protein>
    <recommendedName>
        <fullName evidence="3">Atg6 BARA domain-containing protein</fullName>
    </recommendedName>
</protein>
<dbReference type="PANTHER" id="PTHR12768:SF4">
    <property type="entry name" value="BECLIN-1"/>
    <property type="match status" value="1"/>
</dbReference>
<accession>A0AAD3H8H2</accession>
<dbReference type="GO" id="GO:0000045">
    <property type="term" value="P:autophagosome assembly"/>
    <property type="evidence" value="ECO:0007669"/>
    <property type="project" value="TreeGrafter"/>
</dbReference>
<dbReference type="GO" id="GO:0000423">
    <property type="term" value="P:mitophagy"/>
    <property type="evidence" value="ECO:0007669"/>
    <property type="project" value="TreeGrafter"/>
</dbReference>
<evidence type="ECO:0000256" key="2">
    <source>
        <dbReference type="SAM" id="Coils"/>
    </source>
</evidence>
<dbReference type="GO" id="GO:0034272">
    <property type="term" value="C:phosphatidylinositol 3-kinase complex, class III, type II"/>
    <property type="evidence" value="ECO:0007669"/>
    <property type="project" value="TreeGrafter"/>
</dbReference>
<feature type="coiled-coil region" evidence="2">
    <location>
        <begin position="14"/>
        <end position="90"/>
    </location>
</feature>
<keyword evidence="2" id="KW-0175">Coiled coil</keyword>
<dbReference type="InterPro" id="IPR038274">
    <property type="entry name" value="Atg6/Beclin_C_sf"/>
</dbReference>
<evidence type="ECO:0000256" key="1">
    <source>
        <dbReference type="ARBA" id="ARBA00005965"/>
    </source>
</evidence>
<dbReference type="Pfam" id="PF04111">
    <property type="entry name" value="APG6"/>
    <property type="match status" value="1"/>
</dbReference>
<reference evidence="4 5" key="1">
    <citation type="journal article" date="2021" name="Sci. Rep.">
        <title>The genome of the diatom Chaetoceros tenuissimus carries an ancient integrated fragment of an extant virus.</title>
        <authorList>
            <person name="Hongo Y."/>
            <person name="Kimura K."/>
            <person name="Takaki Y."/>
            <person name="Yoshida Y."/>
            <person name="Baba S."/>
            <person name="Kobayashi G."/>
            <person name="Nagasaki K."/>
            <person name="Hano T."/>
            <person name="Tomaru Y."/>
        </authorList>
    </citation>
    <scope>NUCLEOTIDE SEQUENCE [LARGE SCALE GENOMIC DNA]</scope>
    <source>
        <strain evidence="4 5">NIES-3715</strain>
    </source>
</reference>
<dbReference type="EMBL" id="BLLK01000047">
    <property type="protein sequence ID" value="GFH54512.1"/>
    <property type="molecule type" value="Genomic_DNA"/>
</dbReference>
<dbReference type="GO" id="GO:0030674">
    <property type="term" value="F:protein-macromolecule adaptor activity"/>
    <property type="evidence" value="ECO:0007669"/>
    <property type="project" value="TreeGrafter"/>
</dbReference>
<dbReference type="GO" id="GO:0043548">
    <property type="term" value="F:phosphatidylinositol 3-kinase binding"/>
    <property type="evidence" value="ECO:0007669"/>
    <property type="project" value="TreeGrafter"/>
</dbReference>
<dbReference type="GO" id="GO:0045324">
    <property type="term" value="P:late endosome to vacuole transport"/>
    <property type="evidence" value="ECO:0007669"/>
    <property type="project" value="TreeGrafter"/>
</dbReference>
<dbReference type="GO" id="GO:0034271">
    <property type="term" value="C:phosphatidylinositol 3-kinase complex, class III, type I"/>
    <property type="evidence" value="ECO:0007669"/>
    <property type="project" value="TreeGrafter"/>
</dbReference>
<comment type="caution">
    <text evidence="4">The sequence shown here is derived from an EMBL/GenBank/DDBJ whole genome shotgun (WGS) entry which is preliminary data.</text>
</comment>
<gene>
    <name evidence="4" type="ORF">CTEN210_10988</name>
</gene>
<dbReference type="AlphaFoldDB" id="A0AAD3H8H2"/>
<proteinExistence type="inferred from homology"/>